<dbReference type="EMBL" id="JASBNA010000004">
    <property type="protein sequence ID" value="KAK7692135.1"/>
    <property type="molecule type" value="Genomic_DNA"/>
</dbReference>
<accession>A0AAW0GM18</accession>
<reference evidence="1 2" key="1">
    <citation type="submission" date="2022-09" db="EMBL/GenBank/DDBJ databases">
        <authorList>
            <person name="Palmer J.M."/>
        </authorList>
    </citation>
    <scope>NUCLEOTIDE SEQUENCE [LARGE SCALE GENOMIC DNA]</scope>
    <source>
        <strain evidence="1 2">DSM 7382</strain>
    </source>
</reference>
<dbReference type="Proteomes" id="UP001385951">
    <property type="component" value="Unassembled WGS sequence"/>
</dbReference>
<name>A0AAW0GM18_9APHY</name>
<keyword evidence="2" id="KW-1185">Reference proteome</keyword>
<comment type="caution">
    <text evidence="1">The sequence shown here is derived from an EMBL/GenBank/DDBJ whole genome shotgun (WGS) entry which is preliminary data.</text>
</comment>
<gene>
    <name evidence="1" type="ORF">QCA50_003754</name>
</gene>
<dbReference type="AlphaFoldDB" id="A0AAW0GM18"/>
<evidence type="ECO:0000313" key="2">
    <source>
        <dbReference type="Proteomes" id="UP001385951"/>
    </source>
</evidence>
<organism evidence="1 2">
    <name type="scientific">Cerrena zonata</name>
    <dbReference type="NCBI Taxonomy" id="2478898"/>
    <lineage>
        <taxon>Eukaryota</taxon>
        <taxon>Fungi</taxon>
        <taxon>Dikarya</taxon>
        <taxon>Basidiomycota</taxon>
        <taxon>Agaricomycotina</taxon>
        <taxon>Agaricomycetes</taxon>
        <taxon>Polyporales</taxon>
        <taxon>Cerrenaceae</taxon>
        <taxon>Cerrena</taxon>
    </lineage>
</organism>
<evidence type="ECO:0000313" key="1">
    <source>
        <dbReference type="EMBL" id="KAK7692135.1"/>
    </source>
</evidence>
<sequence length="117" mass="13458">MQRAQTEPFAGLCDIIASRPAVFESPCATSRNILCPPNSAFLIPDIPTFSETIGTSSEEPYPFRVPQNWYYGHVPEHYDLNGGQWRYCLFQQKRRPRIHLDQKLSLQRSLTDPLCCQ</sequence>
<proteinExistence type="predicted"/>
<protein>
    <submittedName>
        <fullName evidence="1">Uncharacterized protein</fullName>
    </submittedName>
</protein>